<feature type="region of interest" description="Disordered" evidence="1">
    <location>
        <begin position="339"/>
        <end position="364"/>
    </location>
</feature>
<dbReference type="Proteomes" id="UP001316803">
    <property type="component" value="Unassembled WGS sequence"/>
</dbReference>
<protein>
    <submittedName>
        <fullName evidence="2">Uncharacterized protein</fullName>
    </submittedName>
</protein>
<dbReference type="AlphaFoldDB" id="A0AAN8FEE8"/>
<evidence type="ECO:0000256" key="1">
    <source>
        <dbReference type="SAM" id="MobiDB-lite"/>
    </source>
</evidence>
<organism evidence="2 3">
    <name type="scientific">Knufia fluminis</name>
    <dbReference type="NCBI Taxonomy" id="191047"/>
    <lineage>
        <taxon>Eukaryota</taxon>
        <taxon>Fungi</taxon>
        <taxon>Dikarya</taxon>
        <taxon>Ascomycota</taxon>
        <taxon>Pezizomycotina</taxon>
        <taxon>Eurotiomycetes</taxon>
        <taxon>Chaetothyriomycetidae</taxon>
        <taxon>Chaetothyriales</taxon>
        <taxon>Trichomeriaceae</taxon>
        <taxon>Knufia</taxon>
    </lineage>
</organism>
<name>A0AAN8FEE8_9EURO</name>
<feature type="compositionally biased region" description="Polar residues" evidence="1">
    <location>
        <begin position="377"/>
        <end position="426"/>
    </location>
</feature>
<keyword evidence="3" id="KW-1185">Reference proteome</keyword>
<gene>
    <name evidence="2" type="ORF">OHC33_002350</name>
</gene>
<evidence type="ECO:0000313" key="3">
    <source>
        <dbReference type="Proteomes" id="UP001316803"/>
    </source>
</evidence>
<feature type="region of interest" description="Disordered" evidence="1">
    <location>
        <begin position="23"/>
        <end position="83"/>
    </location>
</feature>
<reference evidence="2 3" key="1">
    <citation type="submission" date="2022-12" db="EMBL/GenBank/DDBJ databases">
        <title>Genomic features and morphological characterization of a novel Knufia sp. strain isolated from spacecraft assembly facility.</title>
        <authorList>
            <person name="Teixeira M."/>
            <person name="Chander A.M."/>
            <person name="Stajich J.E."/>
            <person name="Venkateswaran K."/>
        </authorList>
    </citation>
    <scope>NUCLEOTIDE SEQUENCE [LARGE SCALE GENOMIC DNA]</scope>
    <source>
        <strain evidence="2 3">FJI-L2-BK-P2</strain>
    </source>
</reference>
<sequence length="465" mass="51868">MEHKYSPSIQALLDETEAIRLANFQQGSPPEPPAVSVQEAQTTSARLDEQLRAHAETLTSPRRPPPAQRRTAGHGQHVPPQLRREDALNHESKGGAKADGPEQPPKERGIFSVGVLRRNPFLSRTYEPAALAQGHPWNDPLVLPHPRPLPAIPRPANLRATIFDPHELSEWNMTQLRVQHHQAEVARLEAELAAKYPNGLPADYDWCVDSGALKPEETKAGKKILKWLADVPFPQADDFELDEKHSIIDFDPDLLVYESNPQRTPSDYQDELGEIPSDADVAGVNVSLQDIRFCEAARFDTEGGNWNRQQLTYGREKMSAHDTCAQIYKMYEWKKSIDEGPMGAQPQAPAPAPLPSTPPVQMPTQSTMAIGISNAMQRPAQTQRAQHAQVIQPTQSANPVQMPQRTLNHNQHQARTQRPAQSSQPVYSPARSRGQQQAHRPRQTQPPTGANWDDLGKRRRNAAPE</sequence>
<accession>A0AAN8FEE8</accession>
<feature type="compositionally biased region" description="Polar residues" evidence="1">
    <location>
        <begin position="433"/>
        <end position="448"/>
    </location>
</feature>
<feature type="compositionally biased region" description="Basic and acidic residues" evidence="1">
    <location>
        <begin position="46"/>
        <end position="55"/>
    </location>
</feature>
<comment type="caution">
    <text evidence="2">The sequence shown here is derived from an EMBL/GenBank/DDBJ whole genome shotgun (WGS) entry which is preliminary data.</text>
</comment>
<proteinExistence type="predicted"/>
<feature type="region of interest" description="Disordered" evidence="1">
    <location>
        <begin position="377"/>
        <end position="465"/>
    </location>
</feature>
<dbReference type="EMBL" id="JAKLMC020000004">
    <property type="protein sequence ID" value="KAK5956861.1"/>
    <property type="molecule type" value="Genomic_DNA"/>
</dbReference>
<feature type="compositionally biased region" description="Pro residues" evidence="1">
    <location>
        <begin position="348"/>
        <end position="361"/>
    </location>
</feature>
<evidence type="ECO:0000313" key="2">
    <source>
        <dbReference type="EMBL" id="KAK5956861.1"/>
    </source>
</evidence>